<feature type="compositionally biased region" description="Gly residues" evidence="6">
    <location>
        <begin position="32"/>
        <end position="47"/>
    </location>
</feature>
<dbReference type="Proteomes" id="UP000282084">
    <property type="component" value="Unassembled WGS sequence"/>
</dbReference>
<keyword evidence="5 7" id="KW-0472">Membrane</keyword>
<evidence type="ECO:0000256" key="7">
    <source>
        <dbReference type="SAM" id="Phobius"/>
    </source>
</evidence>
<dbReference type="InterPro" id="IPR005274">
    <property type="entry name" value="IM_pro_YhjD"/>
</dbReference>
<dbReference type="PANTHER" id="PTHR30213:SF1">
    <property type="entry name" value="INNER MEMBRANE PROTEIN YHJD"/>
    <property type="match status" value="1"/>
</dbReference>
<feature type="transmembrane region" description="Helical" evidence="7">
    <location>
        <begin position="283"/>
        <end position="306"/>
    </location>
</feature>
<feature type="region of interest" description="Disordered" evidence="6">
    <location>
        <begin position="1"/>
        <end position="102"/>
    </location>
</feature>
<sequence length="436" mass="45063">MPARPAPVRIEPARAGSRRAGRAGRSGASGSDAGGSGAGGSGAGGSGSSRAGSDRRGTDQGGTDRRGPDRAGAGRADAGRAGPSAAEAARTGPDRADAEESKLDRLRRERRWLDHLLRAAQRYSEQYGAHYAAAVTYFSVLSLVPMLMIGFAIAGFVLSSQPELLDELKEGIADAVPGTLGDTINDVVKQAVESKGTVGVFGLLGAAYSGLGWMSNLRDALTAQWGHAKEDLPFLKTALKDLLALLSLGLALVVSFGLTAVGSGFAHLVLEFVGLDGVRWAEAVLKVGTIALALVANWLVFLWVLAKLPRRPVGWRSAVKGAAAASIGFELLKLVGTIYLSVVTSSPAGAAFGPVIGVLVFANLVAQFLLFITAWTATARENVLKDLPAPPPPAVIRPVVEVRRAPSPRAAAGLVGAGVLLGALFRGTSGRSRRGR</sequence>
<keyword evidence="3 7" id="KW-0812">Transmembrane</keyword>
<feature type="compositionally biased region" description="Low complexity" evidence="6">
    <location>
        <begin position="70"/>
        <end position="91"/>
    </location>
</feature>
<feature type="transmembrane region" description="Helical" evidence="7">
    <location>
        <begin position="318"/>
        <end position="340"/>
    </location>
</feature>
<dbReference type="InterPro" id="IPR017039">
    <property type="entry name" value="Virul_fac_BrkB"/>
</dbReference>
<dbReference type="Pfam" id="PF03631">
    <property type="entry name" value="Virul_fac_BrkB"/>
    <property type="match status" value="1"/>
</dbReference>
<evidence type="ECO:0000256" key="4">
    <source>
        <dbReference type="ARBA" id="ARBA00022989"/>
    </source>
</evidence>
<feature type="transmembrane region" description="Helical" evidence="7">
    <location>
        <begin position="131"/>
        <end position="158"/>
    </location>
</feature>
<comment type="caution">
    <text evidence="8">The sequence shown here is derived from an EMBL/GenBank/DDBJ whole genome shotgun (WGS) entry which is preliminary data.</text>
</comment>
<organism evidence="8 9">
    <name type="scientific">Saccharothrix australiensis</name>
    <dbReference type="NCBI Taxonomy" id="2072"/>
    <lineage>
        <taxon>Bacteria</taxon>
        <taxon>Bacillati</taxon>
        <taxon>Actinomycetota</taxon>
        <taxon>Actinomycetes</taxon>
        <taxon>Pseudonocardiales</taxon>
        <taxon>Pseudonocardiaceae</taxon>
        <taxon>Saccharothrix</taxon>
    </lineage>
</organism>
<evidence type="ECO:0000256" key="2">
    <source>
        <dbReference type="ARBA" id="ARBA00022475"/>
    </source>
</evidence>
<evidence type="ECO:0000313" key="8">
    <source>
        <dbReference type="EMBL" id="RKT57604.1"/>
    </source>
</evidence>
<evidence type="ECO:0000256" key="1">
    <source>
        <dbReference type="ARBA" id="ARBA00004651"/>
    </source>
</evidence>
<feature type="compositionally biased region" description="Basic and acidic residues" evidence="6">
    <location>
        <begin position="92"/>
        <end position="102"/>
    </location>
</feature>
<keyword evidence="4 7" id="KW-1133">Transmembrane helix</keyword>
<keyword evidence="9" id="KW-1185">Reference proteome</keyword>
<keyword evidence="2" id="KW-1003">Cell membrane</keyword>
<dbReference type="EMBL" id="RBXO01000001">
    <property type="protein sequence ID" value="RKT57604.1"/>
    <property type="molecule type" value="Genomic_DNA"/>
</dbReference>
<comment type="subcellular location">
    <subcellularLocation>
        <location evidence="1">Cell membrane</location>
        <topology evidence="1">Multi-pass membrane protein</topology>
    </subcellularLocation>
</comment>
<protein>
    <submittedName>
        <fullName evidence="8">Membrane protein</fullName>
    </submittedName>
</protein>
<name>A0A495W8P5_9PSEU</name>
<evidence type="ECO:0000256" key="3">
    <source>
        <dbReference type="ARBA" id="ARBA00022692"/>
    </source>
</evidence>
<evidence type="ECO:0000256" key="5">
    <source>
        <dbReference type="ARBA" id="ARBA00023136"/>
    </source>
</evidence>
<dbReference type="PANTHER" id="PTHR30213">
    <property type="entry name" value="INNER MEMBRANE PROTEIN YHJD"/>
    <property type="match status" value="1"/>
</dbReference>
<feature type="compositionally biased region" description="Basic and acidic residues" evidence="6">
    <location>
        <begin position="52"/>
        <end position="69"/>
    </location>
</feature>
<dbReference type="NCBIfam" id="TIGR00766">
    <property type="entry name" value="inner membrane protein YhjD"/>
    <property type="match status" value="1"/>
</dbReference>
<accession>A0A495W8P5</accession>
<gene>
    <name evidence="8" type="ORF">C8E97_6326</name>
</gene>
<dbReference type="GO" id="GO:0005886">
    <property type="term" value="C:plasma membrane"/>
    <property type="evidence" value="ECO:0007669"/>
    <property type="project" value="UniProtKB-SubCell"/>
</dbReference>
<dbReference type="AlphaFoldDB" id="A0A495W8P5"/>
<reference evidence="8 9" key="1">
    <citation type="submission" date="2018-10" db="EMBL/GenBank/DDBJ databases">
        <title>Sequencing the genomes of 1000 actinobacteria strains.</title>
        <authorList>
            <person name="Klenk H.-P."/>
        </authorList>
    </citation>
    <scope>NUCLEOTIDE SEQUENCE [LARGE SCALE GENOMIC DNA]</scope>
    <source>
        <strain evidence="8 9">DSM 43800</strain>
    </source>
</reference>
<evidence type="ECO:0000256" key="6">
    <source>
        <dbReference type="SAM" id="MobiDB-lite"/>
    </source>
</evidence>
<feature type="transmembrane region" description="Helical" evidence="7">
    <location>
        <begin position="352"/>
        <end position="375"/>
    </location>
</feature>
<feature type="transmembrane region" description="Helical" evidence="7">
    <location>
        <begin position="242"/>
        <end position="263"/>
    </location>
</feature>
<proteinExistence type="predicted"/>
<evidence type="ECO:0000313" key="9">
    <source>
        <dbReference type="Proteomes" id="UP000282084"/>
    </source>
</evidence>
<feature type="transmembrane region" description="Helical" evidence="7">
    <location>
        <begin position="196"/>
        <end position="214"/>
    </location>
</feature>